<feature type="binding site" evidence="3">
    <location>
        <position position="108"/>
    </location>
    <ligand>
        <name>Zn(2+)</name>
        <dbReference type="ChEBI" id="CHEBI:29105"/>
        <label>1</label>
    </ligand>
</feature>
<evidence type="ECO:0000256" key="4">
    <source>
        <dbReference type="PIRSR" id="PIRSR001235-2"/>
    </source>
</evidence>
<dbReference type="PANTHER" id="PTHR32494:SF5">
    <property type="entry name" value="ALLANTOATE AMIDOHYDROLASE"/>
    <property type="match status" value="1"/>
</dbReference>
<dbReference type="PIRSF" id="PIRSF001235">
    <property type="entry name" value="Amidase_carbamoylase"/>
    <property type="match status" value="1"/>
</dbReference>
<sequence length="435" mass="45606">MSADTADALLGAVDPSSLRPDQQRVLADLTELAGLVESAEPGFSRRVFSDAYRAGREWVRDRMRAAGLEAHIDPAGNVVGVLRGANSALKPLMTGSHTDTVHAGGRYDGIVGVLGGIEVARRLREEGITLARDLYVVDFLGEEANSFGVSCIGSRSIAGLLLPEHLERTNGDSALRLGDAMTGFGLDTGGALGQAWAPGSLHAYLELHIEQGPQLERSGKQIGVVTAIAGIERLMAAFSGRADHAGTMPMQGRQDALIAAAEAILTIEREACGAPIHGVSTTGRIESSPGSFNIVPDEARIWAEMRSVDASWLHGAKRRVAEDIAAGAALRGVETAIEWLNDQDPVAADPDVQRLLGDAADALGYTWEAVPSGAGHDAAHLAHLGPMGMIFVPSVGGRSHVPEEFTEADDITVGIHVLATALVAADRSERPLVAS</sequence>
<dbReference type="InterPro" id="IPR036264">
    <property type="entry name" value="Bact_exopeptidase_dim_dom"/>
</dbReference>
<dbReference type="CDD" id="cd03884">
    <property type="entry name" value="M20_bAS"/>
    <property type="match status" value="1"/>
</dbReference>
<proteinExistence type="inferred from homology"/>
<comment type="caution">
    <text evidence="5">The sequence shown here is derived from an EMBL/GenBank/DDBJ whole genome shotgun (WGS) entry which is preliminary data.</text>
</comment>
<dbReference type="GO" id="GO:0016813">
    <property type="term" value="F:hydrolase activity, acting on carbon-nitrogen (but not peptide) bonds, in linear amidines"/>
    <property type="evidence" value="ECO:0007669"/>
    <property type="project" value="InterPro"/>
</dbReference>
<feature type="binding site" evidence="3">
    <location>
        <position position="97"/>
    </location>
    <ligand>
        <name>Zn(2+)</name>
        <dbReference type="ChEBI" id="CHEBI:29105"/>
        <label>1</label>
    </ligand>
</feature>
<dbReference type="SUPFAM" id="SSF55031">
    <property type="entry name" value="Bacterial exopeptidase dimerisation domain"/>
    <property type="match status" value="1"/>
</dbReference>
<dbReference type="EMBL" id="WBJX01000001">
    <property type="protein sequence ID" value="KAB1639007.1"/>
    <property type="molecule type" value="Genomic_DNA"/>
</dbReference>
<organism evidence="5 6">
    <name type="scientific">Pseudoclavibacter terrae</name>
    <dbReference type="NCBI Taxonomy" id="1530195"/>
    <lineage>
        <taxon>Bacteria</taxon>
        <taxon>Bacillati</taxon>
        <taxon>Actinomycetota</taxon>
        <taxon>Actinomycetes</taxon>
        <taxon>Micrococcales</taxon>
        <taxon>Microbacteriaceae</taxon>
        <taxon>Pseudoclavibacter</taxon>
    </lineage>
</organism>
<protein>
    <submittedName>
        <fullName evidence="5">M20 family metallo-hydrolase</fullName>
    </submittedName>
</protein>
<evidence type="ECO:0000313" key="6">
    <source>
        <dbReference type="Proteomes" id="UP000490386"/>
    </source>
</evidence>
<gene>
    <name evidence="5" type="ORF">F8O03_01245</name>
</gene>
<name>A0A7J5B4I9_9MICO</name>
<keyword evidence="3" id="KW-0862">Zinc</keyword>
<dbReference type="InterPro" id="IPR002933">
    <property type="entry name" value="Peptidase_M20"/>
</dbReference>
<evidence type="ECO:0000256" key="3">
    <source>
        <dbReference type="PIRSR" id="PIRSR001235-1"/>
    </source>
</evidence>
<accession>A0A7J5B4I9</accession>
<dbReference type="Proteomes" id="UP000490386">
    <property type="component" value="Unassembled WGS sequence"/>
</dbReference>
<keyword evidence="3" id="KW-0479">Metal-binding</keyword>
<feature type="binding site" evidence="3">
    <location>
        <position position="400"/>
    </location>
    <ligand>
        <name>Zn(2+)</name>
        <dbReference type="ChEBI" id="CHEBI:29105"/>
        <label>2</label>
    </ligand>
</feature>
<feature type="binding site" evidence="4">
    <location>
        <position position="293"/>
    </location>
    <ligand>
        <name>allantoate</name>
        <dbReference type="ChEBI" id="CHEBI:17536"/>
    </ligand>
</feature>
<evidence type="ECO:0000256" key="2">
    <source>
        <dbReference type="ARBA" id="ARBA00022801"/>
    </source>
</evidence>
<comment type="similarity">
    <text evidence="1">Belongs to the peptidase M20 family.</text>
</comment>
<evidence type="ECO:0000256" key="1">
    <source>
        <dbReference type="ARBA" id="ARBA00006153"/>
    </source>
</evidence>
<feature type="binding site" evidence="3">
    <location>
        <position position="108"/>
    </location>
    <ligand>
        <name>Zn(2+)</name>
        <dbReference type="ChEBI" id="CHEBI:29105"/>
        <label>2</label>
    </ligand>
</feature>
<dbReference type="Gene3D" id="3.40.630.10">
    <property type="entry name" value="Zn peptidases"/>
    <property type="match status" value="1"/>
</dbReference>
<keyword evidence="6" id="KW-1185">Reference proteome</keyword>
<reference evidence="5 6" key="1">
    <citation type="submission" date="2019-09" db="EMBL/GenBank/DDBJ databases">
        <title>Phylogeny of genus Pseudoclavibacter and closely related genus.</title>
        <authorList>
            <person name="Li Y."/>
        </authorList>
    </citation>
    <scope>NUCLEOTIDE SEQUENCE [LARGE SCALE GENOMIC DNA]</scope>
    <source>
        <strain evidence="5 6">THG-MD12</strain>
    </source>
</reference>
<dbReference type="NCBIfam" id="TIGR01879">
    <property type="entry name" value="hydantase"/>
    <property type="match status" value="1"/>
</dbReference>
<comment type="cofactor">
    <cofactor evidence="3">
        <name>Zn(2+)</name>
        <dbReference type="ChEBI" id="CHEBI:29105"/>
    </cofactor>
    <text evidence="3">Binds 2 Zn(2+) ions per subunit.</text>
</comment>
<dbReference type="Pfam" id="PF01546">
    <property type="entry name" value="Peptidase_M20"/>
    <property type="match status" value="1"/>
</dbReference>
<feature type="binding site" evidence="4">
    <location>
        <position position="233"/>
    </location>
    <ligand>
        <name>allantoate</name>
        <dbReference type="ChEBI" id="CHEBI:17536"/>
    </ligand>
</feature>
<feature type="binding site" evidence="3">
    <location>
        <position position="208"/>
    </location>
    <ligand>
        <name>Zn(2+)</name>
        <dbReference type="ChEBI" id="CHEBI:29105"/>
        <label>1</label>
    </ligand>
</feature>
<dbReference type="GO" id="GO:0046872">
    <property type="term" value="F:metal ion binding"/>
    <property type="evidence" value="ECO:0007669"/>
    <property type="project" value="UniProtKB-KW"/>
</dbReference>
<evidence type="ECO:0000313" key="5">
    <source>
        <dbReference type="EMBL" id="KAB1639007.1"/>
    </source>
</evidence>
<dbReference type="PANTHER" id="PTHR32494">
    <property type="entry name" value="ALLANTOATE DEIMINASE-RELATED"/>
    <property type="match status" value="1"/>
</dbReference>
<dbReference type="Gene3D" id="3.30.70.360">
    <property type="match status" value="1"/>
</dbReference>
<dbReference type="AlphaFoldDB" id="A0A7J5B4I9"/>
<dbReference type="OrthoDB" id="9808195at2"/>
<feature type="binding site" evidence="4">
    <location>
        <position position="306"/>
    </location>
    <ligand>
        <name>allantoate</name>
        <dbReference type="ChEBI" id="CHEBI:17536"/>
    </ligand>
</feature>
<feature type="binding site" evidence="3">
    <location>
        <position position="143"/>
    </location>
    <ligand>
        <name>Zn(2+)</name>
        <dbReference type="ChEBI" id="CHEBI:29105"/>
        <label>2</label>
    </ligand>
</feature>
<keyword evidence="2 5" id="KW-0378">Hydrolase</keyword>
<dbReference type="InterPro" id="IPR010158">
    <property type="entry name" value="Amidase_Cbmase"/>
</dbReference>
<dbReference type="RefSeq" id="WP_151422041.1">
    <property type="nucleotide sequence ID" value="NZ_WBJX01000001.1"/>
</dbReference>
<dbReference type="SUPFAM" id="SSF53187">
    <property type="entry name" value="Zn-dependent exopeptidases"/>
    <property type="match status" value="1"/>
</dbReference>